<dbReference type="EMBL" id="AJVK01012872">
    <property type="status" value="NOT_ANNOTATED_CDS"/>
    <property type="molecule type" value="Genomic_DNA"/>
</dbReference>
<dbReference type="VEuPathDB" id="VectorBase:PPAI004130"/>
<evidence type="ECO:0000313" key="2">
    <source>
        <dbReference type="Proteomes" id="UP000092462"/>
    </source>
</evidence>
<dbReference type="PROSITE" id="PS51257">
    <property type="entry name" value="PROKAR_LIPOPROTEIN"/>
    <property type="match status" value="1"/>
</dbReference>
<name>A0A1B0D918_PHLPP</name>
<protein>
    <submittedName>
        <fullName evidence="1">Uncharacterized protein</fullName>
    </submittedName>
</protein>
<dbReference type="SUPFAM" id="SSF48726">
    <property type="entry name" value="Immunoglobulin"/>
    <property type="match status" value="1"/>
</dbReference>
<accession>A0A1B0D918</accession>
<evidence type="ECO:0000313" key="1">
    <source>
        <dbReference type="EnsemblMetazoa" id="PPAI004130-PA"/>
    </source>
</evidence>
<dbReference type="PANTHER" id="PTHR21261">
    <property type="entry name" value="BEAT PROTEIN"/>
    <property type="match status" value="1"/>
</dbReference>
<organism evidence="1 2">
    <name type="scientific">Phlebotomus papatasi</name>
    <name type="common">Sandfly</name>
    <dbReference type="NCBI Taxonomy" id="29031"/>
    <lineage>
        <taxon>Eukaryota</taxon>
        <taxon>Metazoa</taxon>
        <taxon>Ecdysozoa</taxon>
        <taxon>Arthropoda</taxon>
        <taxon>Hexapoda</taxon>
        <taxon>Insecta</taxon>
        <taxon>Pterygota</taxon>
        <taxon>Neoptera</taxon>
        <taxon>Endopterygota</taxon>
        <taxon>Diptera</taxon>
        <taxon>Nematocera</taxon>
        <taxon>Psychodoidea</taxon>
        <taxon>Psychodidae</taxon>
        <taxon>Phlebotomus</taxon>
        <taxon>Phlebotomus</taxon>
    </lineage>
</organism>
<dbReference type="InterPro" id="IPR013783">
    <property type="entry name" value="Ig-like_fold"/>
</dbReference>
<dbReference type="AlphaFoldDB" id="A0A1B0D918"/>
<proteinExistence type="predicted"/>
<reference evidence="1" key="1">
    <citation type="submission" date="2022-08" db="UniProtKB">
        <authorList>
            <consortium name="EnsemblMetazoa"/>
        </authorList>
    </citation>
    <scope>IDENTIFICATION</scope>
    <source>
        <strain evidence="1">Israel</strain>
    </source>
</reference>
<dbReference type="FunFam" id="2.60.40.10:FF:000437">
    <property type="entry name" value="Beat-IIIc, isoform A"/>
    <property type="match status" value="1"/>
</dbReference>
<dbReference type="PROSITE" id="PS50835">
    <property type="entry name" value="IG_LIKE"/>
    <property type="match status" value="1"/>
</dbReference>
<dbReference type="PANTHER" id="PTHR21261:SF17">
    <property type="entry name" value="BEAT VI"/>
    <property type="match status" value="1"/>
</dbReference>
<dbReference type="Gene3D" id="2.60.40.10">
    <property type="entry name" value="Immunoglobulins"/>
    <property type="match status" value="1"/>
</dbReference>
<dbReference type="Proteomes" id="UP000092462">
    <property type="component" value="Unassembled WGS sequence"/>
</dbReference>
<dbReference type="InterPro" id="IPR007110">
    <property type="entry name" value="Ig-like_dom"/>
</dbReference>
<keyword evidence="2" id="KW-1185">Reference proteome</keyword>
<dbReference type="InterPro" id="IPR036179">
    <property type="entry name" value="Ig-like_dom_sf"/>
</dbReference>
<dbReference type="EnsemblMetazoa" id="PPAI004130-RA">
    <property type="protein sequence ID" value="PPAI004130-PA"/>
    <property type="gene ID" value="PPAI004130"/>
</dbReference>
<sequence length="190" mass="21756">MNRRQGNAVIMGNAVTLSCQYDLEKASLYSVRWYFEKEEFYSYVPKESPPERVFPVSGISVDLNMSDKHSVTLRSVTRDLTGQFECEVSEDAPLFHTAMKSARMMVIELPKEEPIMQIDKKTVAPSGNFKAHCSIGVSFPPANITWYMNGRRCEKIMKAILFRIVSKIVKNMIQLYMTNVMTKLISEKSH</sequence>
<dbReference type="VEuPathDB" id="VectorBase:PPAPM1_005954"/>